<keyword evidence="2" id="KW-1185">Reference proteome</keyword>
<reference evidence="1" key="1">
    <citation type="submission" date="2023-03" db="EMBL/GenBank/DDBJ databases">
        <title>Massive genome expansion in bonnet fungi (Mycena s.s.) driven by repeated elements and novel gene families across ecological guilds.</title>
        <authorList>
            <consortium name="Lawrence Berkeley National Laboratory"/>
            <person name="Harder C.B."/>
            <person name="Miyauchi S."/>
            <person name="Viragh M."/>
            <person name="Kuo A."/>
            <person name="Thoen E."/>
            <person name="Andreopoulos B."/>
            <person name="Lu D."/>
            <person name="Skrede I."/>
            <person name="Drula E."/>
            <person name="Henrissat B."/>
            <person name="Morin E."/>
            <person name="Kohler A."/>
            <person name="Barry K."/>
            <person name="LaButti K."/>
            <person name="Morin E."/>
            <person name="Salamov A."/>
            <person name="Lipzen A."/>
            <person name="Mereny Z."/>
            <person name="Hegedus B."/>
            <person name="Baldrian P."/>
            <person name="Stursova M."/>
            <person name="Weitz H."/>
            <person name="Taylor A."/>
            <person name="Grigoriev I.V."/>
            <person name="Nagy L.G."/>
            <person name="Martin F."/>
            <person name="Kauserud H."/>
        </authorList>
    </citation>
    <scope>NUCLEOTIDE SEQUENCE</scope>
    <source>
        <strain evidence="1">CBHHK182m</strain>
    </source>
</reference>
<evidence type="ECO:0000313" key="2">
    <source>
        <dbReference type="Proteomes" id="UP001215598"/>
    </source>
</evidence>
<gene>
    <name evidence="1" type="ORF">B0H16DRAFT_1692821</name>
</gene>
<protein>
    <submittedName>
        <fullName evidence="1">Uncharacterized protein</fullName>
    </submittedName>
</protein>
<comment type="caution">
    <text evidence="1">The sequence shown here is derived from an EMBL/GenBank/DDBJ whole genome shotgun (WGS) entry which is preliminary data.</text>
</comment>
<organism evidence="1 2">
    <name type="scientific">Mycena metata</name>
    <dbReference type="NCBI Taxonomy" id="1033252"/>
    <lineage>
        <taxon>Eukaryota</taxon>
        <taxon>Fungi</taxon>
        <taxon>Dikarya</taxon>
        <taxon>Basidiomycota</taxon>
        <taxon>Agaricomycotina</taxon>
        <taxon>Agaricomycetes</taxon>
        <taxon>Agaricomycetidae</taxon>
        <taxon>Agaricales</taxon>
        <taxon>Marasmiineae</taxon>
        <taxon>Mycenaceae</taxon>
        <taxon>Mycena</taxon>
    </lineage>
</organism>
<sequence length="306" mass="33914">MPAHPTLTTVPTDIQHLLLSILPDFDDLGAMVLTHRAFHEIYKARQNSLLHDVARNLLGCLFDEALLLARQQDAKFPALGGGEAVDESLSTNIIGWIMNNDYVVAALERVMFGLLKVDGKKFDVYDAESLGRFADDPFTVEASPTESIRFKGAAYRFWRFCLKPDEERVSFLEALAVDELLELENFVGGISNLIYAMRRQPQESDHDFGAGDFIASVQGTGPDRILDFWIALQNDDPEFEENLDGAGSAGEEGFFDYPLAEVKESKQIDGLQGLRSLSPILDGDNEKMKEILAQVVKLKGSTQGVV</sequence>
<name>A0AAD7ILN0_9AGAR</name>
<dbReference type="EMBL" id="JARKIB010000081">
    <property type="protein sequence ID" value="KAJ7745990.1"/>
    <property type="molecule type" value="Genomic_DNA"/>
</dbReference>
<proteinExistence type="predicted"/>
<dbReference type="AlphaFoldDB" id="A0AAD7ILN0"/>
<accession>A0AAD7ILN0</accession>
<evidence type="ECO:0000313" key="1">
    <source>
        <dbReference type="EMBL" id="KAJ7745990.1"/>
    </source>
</evidence>
<dbReference type="Proteomes" id="UP001215598">
    <property type="component" value="Unassembled WGS sequence"/>
</dbReference>